<feature type="compositionally biased region" description="Low complexity" evidence="1">
    <location>
        <begin position="502"/>
        <end position="511"/>
    </location>
</feature>
<dbReference type="Proteomes" id="UP001159363">
    <property type="component" value="Chromosome 5"/>
</dbReference>
<reference evidence="2 3" key="1">
    <citation type="submission" date="2023-02" db="EMBL/GenBank/DDBJ databases">
        <title>LHISI_Scaffold_Assembly.</title>
        <authorList>
            <person name="Stuart O.P."/>
            <person name="Cleave R."/>
            <person name="Magrath M.J.L."/>
            <person name="Mikheyev A.S."/>
        </authorList>
    </citation>
    <scope>NUCLEOTIDE SEQUENCE [LARGE SCALE GENOMIC DNA]</scope>
    <source>
        <strain evidence="2">Daus_M_001</strain>
        <tissue evidence="2">Leg muscle</tissue>
    </source>
</reference>
<evidence type="ECO:0000313" key="2">
    <source>
        <dbReference type="EMBL" id="KAJ8880895.1"/>
    </source>
</evidence>
<organism evidence="2 3">
    <name type="scientific">Dryococelus australis</name>
    <dbReference type="NCBI Taxonomy" id="614101"/>
    <lineage>
        <taxon>Eukaryota</taxon>
        <taxon>Metazoa</taxon>
        <taxon>Ecdysozoa</taxon>
        <taxon>Arthropoda</taxon>
        <taxon>Hexapoda</taxon>
        <taxon>Insecta</taxon>
        <taxon>Pterygota</taxon>
        <taxon>Neoptera</taxon>
        <taxon>Polyneoptera</taxon>
        <taxon>Phasmatodea</taxon>
        <taxon>Verophasmatodea</taxon>
        <taxon>Anareolatae</taxon>
        <taxon>Phasmatidae</taxon>
        <taxon>Eurycanthinae</taxon>
        <taxon>Dryococelus</taxon>
    </lineage>
</organism>
<feature type="compositionally biased region" description="Basic and acidic residues" evidence="1">
    <location>
        <begin position="479"/>
        <end position="499"/>
    </location>
</feature>
<proteinExistence type="predicted"/>
<accession>A0ABQ9H9E1</accession>
<dbReference type="EMBL" id="JARBHB010000006">
    <property type="protein sequence ID" value="KAJ8880895.1"/>
    <property type="molecule type" value="Genomic_DNA"/>
</dbReference>
<keyword evidence="3" id="KW-1185">Reference proteome</keyword>
<evidence type="ECO:0000313" key="3">
    <source>
        <dbReference type="Proteomes" id="UP001159363"/>
    </source>
</evidence>
<name>A0ABQ9H9E1_9NEOP</name>
<protein>
    <submittedName>
        <fullName evidence="2">Uncharacterized protein</fullName>
    </submittedName>
</protein>
<gene>
    <name evidence="2" type="ORF">PR048_017368</name>
</gene>
<evidence type="ECO:0000256" key="1">
    <source>
        <dbReference type="SAM" id="MobiDB-lite"/>
    </source>
</evidence>
<feature type="region of interest" description="Disordered" evidence="1">
    <location>
        <begin position="476"/>
        <end position="511"/>
    </location>
</feature>
<sequence>MPQGLHYCETLPLITVVLLLRFTEFRSCIPSHQALSPFVQLVQHCPGPAPAHICLYIDTLLWNTPLTATAGIRSGESRRGEADIPGPCPDIVLAHKTFWPACIELRIPPVQALTGDVTCRHQRGLARVQGDTSAEGVGRRFLSRTYTDSERWGRNCLRRVNRHGTRALPVTHAAGCKMVELLSTGGPTGTCWVQQIPSGSNKNVLGPTGTCWVQYETYYLLRIYFCRELPLDKAACRWPVLALRWRGDIAGVVWEDESGERSSHFIANSLYQEGLENSPSTWANRVQFPAGSLADFRLWKSCWTASFLGDLPFSTPFHFCAAPYSSRFTLIGSQDLDVEPPKSLHSTDDGRSDVAIRVLTSRRDEPGPTPDGIVPRAWKCERAGQTSARGQLTLPWTSSLDLCVGQALASKSCLPACVCVMSQCRHAIGQLQSRGNSVNGRSVSEKRMNDYRPSCSRTFQASGDLAKISGRNCRAPSDTFDKPELKTAEHPLSRAEDCRAPNSGADSNAAEAAASGSAVHLNQGAVCFELCAARHGPSLTALRRRRREVFTLITLQLAVGRQNTPPVPSPHPSLNHTSPSLLLGRHAAQYSCHASRPKKENNDAVWRVWASHAHNTG</sequence>
<comment type="caution">
    <text evidence="2">The sequence shown here is derived from an EMBL/GenBank/DDBJ whole genome shotgun (WGS) entry which is preliminary data.</text>
</comment>